<feature type="domain" description="F-box" evidence="1">
    <location>
        <begin position="7"/>
        <end position="53"/>
    </location>
</feature>
<dbReference type="Gene3D" id="1.20.1280.50">
    <property type="match status" value="1"/>
</dbReference>
<dbReference type="AlphaFoldDB" id="A0A1V8SAJ3"/>
<dbReference type="SUPFAM" id="SSF54909">
    <property type="entry name" value="Dimeric alpha+beta barrel"/>
    <property type="match status" value="1"/>
</dbReference>
<evidence type="ECO:0000259" key="1">
    <source>
        <dbReference type="PROSITE" id="PS50181"/>
    </source>
</evidence>
<dbReference type="InterPro" id="IPR011008">
    <property type="entry name" value="Dimeric_a/b-barrel"/>
</dbReference>
<dbReference type="Pfam" id="PF12937">
    <property type="entry name" value="F-box-like"/>
    <property type="match status" value="1"/>
</dbReference>
<accession>A0A1V8SAJ3</accession>
<dbReference type="Gene3D" id="3.30.70.100">
    <property type="match status" value="1"/>
</dbReference>
<organism evidence="2 3">
    <name type="scientific">Cryoendolithus antarcticus</name>
    <dbReference type="NCBI Taxonomy" id="1507870"/>
    <lineage>
        <taxon>Eukaryota</taxon>
        <taxon>Fungi</taxon>
        <taxon>Dikarya</taxon>
        <taxon>Ascomycota</taxon>
        <taxon>Pezizomycotina</taxon>
        <taxon>Dothideomycetes</taxon>
        <taxon>Dothideomycetidae</taxon>
        <taxon>Cladosporiales</taxon>
        <taxon>Cladosporiaceae</taxon>
        <taxon>Cryoendolithus</taxon>
    </lineage>
</organism>
<dbReference type="Proteomes" id="UP000192596">
    <property type="component" value="Unassembled WGS sequence"/>
</dbReference>
<gene>
    <name evidence="2" type="ORF">B0A48_18071</name>
</gene>
<keyword evidence="3" id="KW-1185">Reference proteome</keyword>
<dbReference type="OrthoDB" id="722566at2759"/>
<dbReference type="STRING" id="1507870.A0A1V8SAJ3"/>
<dbReference type="SUPFAM" id="SSF81383">
    <property type="entry name" value="F-box domain"/>
    <property type="match status" value="1"/>
</dbReference>
<dbReference type="EMBL" id="NAJO01000071">
    <property type="protein sequence ID" value="OQN96156.1"/>
    <property type="molecule type" value="Genomic_DNA"/>
</dbReference>
<comment type="caution">
    <text evidence="2">The sequence shown here is derived from an EMBL/GenBank/DDBJ whole genome shotgun (WGS) entry which is preliminary data.</text>
</comment>
<proteinExistence type="predicted"/>
<name>A0A1V8SAJ3_9PEZI</name>
<dbReference type="GO" id="GO:0016567">
    <property type="term" value="P:protein ubiquitination"/>
    <property type="evidence" value="ECO:0007669"/>
    <property type="project" value="UniProtKB-UniPathway"/>
</dbReference>
<protein>
    <recommendedName>
        <fullName evidence="1">F-box domain-containing protein</fullName>
    </recommendedName>
</protein>
<sequence>MAGIAQTSHLLSLPAELIFHVLAYLEPLDLANVALTDRRLKTQSYDDQIWLPIINENLPERITSPQPLETFRELYIAHHSHWFLPKHKIWFSDSEPNGKLLIARYDPRRACIEAYTIAAMRGEHTLERWEKDPDVIIHSFNPVVALDLNQPTLRLSVDSMQTDDQPNAFPSDRGYAASTRYSKETLMETFAEAGLYGSFMLCRSLPAEAIGNSTSIWPPRRFPANARVRNDSQNGYKSAGHRPTTLAEVSQHNFRLRKWVEYTGRRSTPSIMSFTAQNGLTAALGLAGQYISGGMGFSSRSYLNSGMNVRMPEDITTYATLPEWCYTPTKEKPWRGIWCGDYSGHGCEFILIMQPDKDDEAPLPENMEWLQNWFRGYRRRSSASTNSASTSTSLPDPDPDFEFAVARQQEVAAAFEAEYGDPEPEPDGPFVRTKQPVTDYKDVPTGRLEAVKLTGDMNIPRGEYTFIAPEVGHGGFMRVADEETFKGARVVRSAGHIAGRGFNDDQYMPSQLIMISHDRLAQYWEGFGEGFGHISYYQRILGLLRRSAREYYTKPSAKCIAWSYFTPAAKLTLDATSFPLMGMEVYTDKAALQAQVDDTEHFQPYHATVKCEGLYAKPEELQSWYLDCGFVARGQGQTNGGRGGLVSVSRLVCKHAAGAVKVLDGLREFAKWVDREEPDVLSYGVFTRPKAANEVLVWVRYVSGKAVRSHDEAPEHRAAQKLMGPYLDMKKTETTVWREVEDSFVAPLAASSTAKL</sequence>
<dbReference type="InParanoid" id="A0A1V8SAJ3"/>
<dbReference type="InterPro" id="IPR036047">
    <property type="entry name" value="F-box-like_dom_sf"/>
</dbReference>
<dbReference type="PROSITE" id="PS50181">
    <property type="entry name" value="FBOX"/>
    <property type="match status" value="1"/>
</dbReference>
<dbReference type="UniPathway" id="UPA00143"/>
<dbReference type="Pfam" id="PF12014">
    <property type="entry name" value="Cyclin_D1_bind"/>
    <property type="match status" value="1"/>
</dbReference>
<evidence type="ECO:0000313" key="3">
    <source>
        <dbReference type="Proteomes" id="UP000192596"/>
    </source>
</evidence>
<evidence type="ECO:0000313" key="2">
    <source>
        <dbReference type="EMBL" id="OQN96156.1"/>
    </source>
</evidence>
<reference evidence="3" key="1">
    <citation type="submission" date="2017-03" db="EMBL/GenBank/DDBJ databases">
        <title>Genomes of endolithic fungi from Antarctica.</title>
        <authorList>
            <person name="Coleine C."/>
            <person name="Masonjones S."/>
            <person name="Stajich J.E."/>
        </authorList>
    </citation>
    <scope>NUCLEOTIDE SEQUENCE [LARGE SCALE GENOMIC DNA]</scope>
    <source>
        <strain evidence="3">CCFEE 5527</strain>
    </source>
</reference>
<dbReference type="InterPro" id="IPR001810">
    <property type="entry name" value="F-box_dom"/>
</dbReference>